<reference evidence="1 2" key="1">
    <citation type="submission" date="2017-12" db="EMBL/GenBank/DDBJ databases">
        <title>Genomes of bacteria within cyanobacterial aggregates.</title>
        <authorList>
            <person name="Cai H."/>
        </authorList>
    </citation>
    <scope>NUCLEOTIDE SEQUENCE [LARGE SCALE GENOMIC DNA]</scope>
    <source>
        <strain evidence="1 2">TH16</strain>
    </source>
</reference>
<gene>
    <name evidence="1" type="ORF">C0V82_03165</name>
</gene>
<dbReference type="AlphaFoldDB" id="A0A2K9N8N9"/>
<name>A0A2K9N8N9_9PROT</name>
<evidence type="ECO:0000313" key="1">
    <source>
        <dbReference type="EMBL" id="AUN29352.1"/>
    </source>
</evidence>
<evidence type="ECO:0000313" key="2">
    <source>
        <dbReference type="Proteomes" id="UP000234752"/>
    </source>
</evidence>
<accession>A0A2K9N8N9</accession>
<dbReference type="RefSeq" id="WP_102111089.1">
    <property type="nucleotide sequence ID" value="NZ_BMGN01000004.1"/>
</dbReference>
<protein>
    <submittedName>
        <fullName evidence="1">Uncharacterized protein</fullName>
    </submittedName>
</protein>
<proteinExistence type="predicted"/>
<dbReference type="OrthoDB" id="7391202at2"/>
<dbReference type="Proteomes" id="UP000234752">
    <property type="component" value="Chromosome eg_1"/>
</dbReference>
<keyword evidence="2" id="KW-1185">Reference proteome</keyword>
<dbReference type="EMBL" id="CP025611">
    <property type="protein sequence ID" value="AUN29352.1"/>
    <property type="molecule type" value="Genomic_DNA"/>
</dbReference>
<sequence length="129" mass="13829">MAKKKVVKVAWLLLALVHLMPTAVLFAPDLAMRLYDVAPAGPTGVLIIHRGALFLAVMVAALWAMIDPTARRISSLTVGISIIGFLAVYARAGLPDGPLRIIAMVDAVALLPLALVTRQAWRRPAFIVP</sequence>
<organism evidence="1 2">
    <name type="scientific">Niveispirillum cyanobacteriorum</name>
    <dbReference type="NCBI Taxonomy" id="1612173"/>
    <lineage>
        <taxon>Bacteria</taxon>
        <taxon>Pseudomonadati</taxon>
        <taxon>Pseudomonadota</taxon>
        <taxon>Alphaproteobacteria</taxon>
        <taxon>Rhodospirillales</taxon>
        <taxon>Azospirillaceae</taxon>
        <taxon>Niveispirillum</taxon>
    </lineage>
</organism>
<dbReference type="KEGG" id="ncb:C0V82_03165"/>